<feature type="chain" id="PRO_5011510365" description="Sel1 repeat-containing protein" evidence="2">
    <location>
        <begin position="25"/>
        <end position="281"/>
    </location>
</feature>
<dbReference type="Pfam" id="PF08238">
    <property type="entry name" value="Sel1"/>
    <property type="match status" value="1"/>
</dbReference>
<dbReference type="SMART" id="SM00671">
    <property type="entry name" value="SEL1"/>
    <property type="match status" value="1"/>
</dbReference>
<evidence type="ECO:0000256" key="1">
    <source>
        <dbReference type="SAM" id="MobiDB-lite"/>
    </source>
</evidence>
<feature type="signal peptide" evidence="2">
    <location>
        <begin position="1"/>
        <end position="24"/>
    </location>
</feature>
<evidence type="ECO:0000256" key="2">
    <source>
        <dbReference type="SAM" id="SignalP"/>
    </source>
</evidence>
<dbReference type="AlphaFoldDB" id="A0A1I4VA78"/>
<dbReference type="InterPro" id="IPR011990">
    <property type="entry name" value="TPR-like_helical_dom_sf"/>
</dbReference>
<protein>
    <recommendedName>
        <fullName evidence="5">Sel1 repeat-containing protein</fullName>
    </recommendedName>
</protein>
<dbReference type="Proteomes" id="UP000198575">
    <property type="component" value="Unassembled WGS sequence"/>
</dbReference>
<evidence type="ECO:0000313" key="3">
    <source>
        <dbReference type="EMBL" id="SFM97910.1"/>
    </source>
</evidence>
<organism evidence="3 4">
    <name type="scientific">Dokdonella immobilis</name>
    <dbReference type="NCBI Taxonomy" id="578942"/>
    <lineage>
        <taxon>Bacteria</taxon>
        <taxon>Pseudomonadati</taxon>
        <taxon>Pseudomonadota</taxon>
        <taxon>Gammaproteobacteria</taxon>
        <taxon>Lysobacterales</taxon>
        <taxon>Rhodanobacteraceae</taxon>
        <taxon>Dokdonella</taxon>
    </lineage>
</organism>
<sequence length="281" mass="29861">MSALSRLHAGMFTILLYPASPVFAQTGPGTEVPASMPAAGNADSSGVVQTNDGNETPDSARPGLYFFNKAAKAFEKGQYTFAIEMYQVAASYAYKPAQFNLAVMYAQGQGVAADLPRALAWAALAAERSDKHYVAARNAISAALTPEQVDEAEQVLKELMPMYADESAMKRARSRWKEAKLGATGSRLGFIGGLKVGDPGNIRGTSQKHEITDQTSASVGTTVSDVLGGKQIDGSIVYRELREADSPYDPKLEEQTGVVKVGDLEAKPEATPVSTAEPAQH</sequence>
<dbReference type="InterPro" id="IPR006597">
    <property type="entry name" value="Sel1-like"/>
</dbReference>
<feature type="region of interest" description="Disordered" evidence="1">
    <location>
        <begin position="249"/>
        <end position="281"/>
    </location>
</feature>
<dbReference type="STRING" id="578942.SAMN05216289_101247"/>
<keyword evidence="2" id="KW-0732">Signal</keyword>
<name>A0A1I4VA78_9GAMM</name>
<reference evidence="3 4" key="1">
    <citation type="submission" date="2016-10" db="EMBL/GenBank/DDBJ databases">
        <authorList>
            <person name="de Groot N.N."/>
        </authorList>
    </citation>
    <scope>NUCLEOTIDE SEQUENCE [LARGE SCALE GENOMIC DNA]</scope>
    <source>
        <strain evidence="3 4">CGMCC 1.7659</strain>
    </source>
</reference>
<feature type="compositionally biased region" description="Polar residues" evidence="1">
    <location>
        <begin position="42"/>
        <end position="57"/>
    </location>
</feature>
<keyword evidence="4" id="KW-1185">Reference proteome</keyword>
<dbReference type="SUPFAM" id="SSF81901">
    <property type="entry name" value="HCP-like"/>
    <property type="match status" value="1"/>
</dbReference>
<dbReference type="Gene3D" id="1.25.40.10">
    <property type="entry name" value="Tetratricopeptide repeat domain"/>
    <property type="match status" value="1"/>
</dbReference>
<evidence type="ECO:0008006" key="5">
    <source>
        <dbReference type="Google" id="ProtNLM"/>
    </source>
</evidence>
<accession>A0A1I4VA78</accession>
<dbReference type="EMBL" id="FOVF01000001">
    <property type="protein sequence ID" value="SFM97910.1"/>
    <property type="molecule type" value="Genomic_DNA"/>
</dbReference>
<proteinExistence type="predicted"/>
<gene>
    <name evidence="3" type="ORF">SAMN05216289_101247</name>
</gene>
<feature type="region of interest" description="Disordered" evidence="1">
    <location>
        <begin position="33"/>
        <end position="59"/>
    </location>
</feature>
<evidence type="ECO:0000313" key="4">
    <source>
        <dbReference type="Proteomes" id="UP000198575"/>
    </source>
</evidence>